<evidence type="ECO:0000259" key="6">
    <source>
        <dbReference type="PROSITE" id="PS51934"/>
    </source>
</evidence>
<evidence type="ECO:0000256" key="1">
    <source>
        <dbReference type="ARBA" id="ARBA00007824"/>
    </source>
</evidence>
<dbReference type="InterPro" id="IPR051496">
    <property type="entry name" value="H-rev107_PLA/AT"/>
</dbReference>
<organism evidence="7 8">
    <name type="scientific">Phyllostomus discolor</name>
    <name type="common">pale spear-nosed bat</name>
    <dbReference type="NCBI Taxonomy" id="89673"/>
    <lineage>
        <taxon>Eukaryota</taxon>
        <taxon>Metazoa</taxon>
        <taxon>Chordata</taxon>
        <taxon>Craniata</taxon>
        <taxon>Vertebrata</taxon>
        <taxon>Euteleostomi</taxon>
        <taxon>Mammalia</taxon>
        <taxon>Eutheria</taxon>
        <taxon>Laurasiatheria</taxon>
        <taxon>Chiroptera</taxon>
        <taxon>Yangochiroptera</taxon>
        <taxon>Phyllostomidae</taxon>
        <taxon>Phyllostominae</taxon>
        <taxon>Phyllostomus</taxon>
    </lineage>
</organism>
<dbReference type="AlphaFoldDB" id="A0A834A660"/>
<dbReference type="GO" id="GO:0004623">
    <property type="term" value="F:phospholipase A2 activity"/>
    <property type="evidence" value="ECO:0007669"/>
    <property type="project" value="TreeGrafter"/>
</dbReference>
<comment type="caution">
    <text evidence="7">The sequence shown here is derived from an EMBL/GenBank/DDBJ whole genome shotgun (WGS) entry which is preliminary data.</text>
</comment>
<keyword evidence="4" id="KW-0443">Lipid metabolism</keyword>
<dbReference type="GO" id="GO:0008970">
    <property type="term" value="F:phospholipase A1 activity"/>
    <property type="evidence" value="ECO:0007669"/>
    <property type="project" value="TreeGrafter"/>
</dbReference>
<dbReference type="EMBL" id="JABVXQ010000006">
    <property type="protein sequence ID" value="KAF6103651.1"/>
    <property type="molecule type" value="Genomic_DNA"/>
</dbReference>
<sequence length="177" mass="20243">MVQKVLLTHVAGGCTYLVNNKLDKKLKPLPVEQILSSAQRMIGKKVEFDISSNNCEHFVTKLRYGEPRCLQAIVKKELLSVVAGTDKYTVKNKHDDEYTPLPPNKIVQQAEHLVEKEMSYDIWTCNCEHFANQLRYGVSRSNQVTNAFKAVGLTLGVLAVGLIWFLLNRRKREKRQQ</sequence>
<evidence type="ECO:0000313" key="8">
    <source>
        <dbReference type="Proteomes" id="UP000664940"/>
    </source>
</evidence>
<keyword evidence="3" id="KW-0378">Hydrolase</keyword>
<proteinExistence type="inferred from homology"/>
<dbReference type="GO" id="GO:0016410">
    <property type="term" value="F:N-acyltransferase activity"/>
    <property type="evidence" value="ECO:0007669"/>
    <property type="project" value="TreeGrafter"/>
</dbReference>
<keyword evidence="5" id="KW-0812">Transmembrane</keyword>
<dbReference type="Proteomes" id="UP000664940">
    <property type="component" value="Unassembled WGS sequence"/>
</dbReference>
<evidence type="ECO:0000256" key="5">
    <source>
        <dbReference type="SAM" id="Phobius"/>
    </source>
</evidence>
<dbReference type="Pfam" id="PF04970">
    <property type="entry name" value="LRAT"/>
    <property type="match status" value="2"/>
</dbReference>
<feature type="domain" description="LRAT" evidence="6">
    <location>
        <begin position="1"/>
        <end position="71"/>
    </location>
</feature>
<feature type="domain" description="LRAT" evidence="6">
    <location>
        <begin position="69"/>
        <end position="143"/>
    </location>
</feature>
<gene>
    <name evidence="7" type="ORF">HJG60_006408</name>
</gene>
<protein>
    <recommendedName>
        <fullName evidence="6">LRAT domain-containing protein</fullName>
    </recommendedName>
</protein>
<reference evidence="7 8" key="1">
    <citation type="journal article" date="2020" name="Nature">
        <title>Six reference-quality genomes reveal evolution of bat adaptations.</title>
        <authorList>
            <person name="Jebb D."/>
            <person name="Huang Z."/>
            <person name="Pippel M."/>
            <person name="Hughes G.M."/>
            <person name="Lavrichenko K."/>
            <person name="Devanna P."/>
            <person name="Winkler S."/>
            <person name="Jermiin L.S."/>
            <person name="Skirmuntt E.C."/>
            <person name="Katzourakis A."/>
            <person name="Burkitt-Gray L."/>
            <person name="Ray D.A."/>
            <person name="Sullivan K.A.M."/>
            <person name="Roscito J.G."/>
            <person name="Kirilenko B.M."/>
            <person name="Davalos L.M."/>
            <person name="Corthals A.P."/>
            <person name="Power M.L."/>
            <person name="Jones G."/>
            <person name="Ransome R.D."/>
            <person name="Dechmann D.K.N."/>
            <person name="Locatelli A.G."/>
            <person name="Puechmaille S.J."/>
            <person name="Fedrigo O."/>
            <person name="Jarvis E.D."/>
            <person name="Hiller M."/>
            <person name="Vernes S.C."/>
            <person name="Myers E.W."/>
            <person name="Teeling E.C."/>
        </authorList>
    </citation>
    <scope>NUCLEOTIDE SEQUENCE [LARGE SCALE GENOMIC DNA]</scope>
    <source>
        <strain evidence="7">Bat1K_MPI-CBG_1</strain>
    </source>
</reference>
<dbReference type="Gene3D" id="3.90.1720.10">
    <property type="entry name" value="endopeptidase domain like (from Nostoc punctiforme)"/>
    <property type="match status" value="2"/>
</dbReference>
<comment type="similarity">
    <text evidence="1">Belongs to the H-rev107 family.</text>
</comment>
<name>A0A834A660_9CHIR</name>
<accession>A0A834A660</accession>
<dbReference type="PROSITE" id="PS51934">
    <property type="entry name" value="LRAT"/>
    <property type="match status" value="2"/>
</dbReference>
<keyword evidence="5" id="KW-1133">Transmembrane helix</keyword>
<dbReference type="GO" id="GO:0070292">
    <property type="term" value="P:N-acylphosphatidylethanolamine metabolic process"/>
    <property type="evidence" value="ECO:0007669"/>
    <property type="project" value="TreeGrafter"/>
</dbReference>
<dbReference type="PANTHER" id="PTHR13943">
    <property type="entry name" value="HRAS-LIKE SUPPRESSOR - RELATED"/>
    <property type="match status" value="1"/>
</dbReference>
<evidence type="ECO:0000256" key="2">
    <source>
        <dbReference type="ARBA" id="ARBA00022679"/>
    </source>
</evidence>
<keyword evidence="5" id="KW-0472">Membrane</keyword>
<evidence type="ECO:0000256" key="3">
    <source>
        <dbReference type="ARBA" id="ARBA00022801"/>
    </source>
</evidence>
<keyword evidence="2" id="KW-0808">Transferase</keyword>
<evidence type="ECO:0000256" key="4">
    <source>
        <dbReference type="ARBA" id="ARBA00023098"/>
    </source>
</evidence>
<dbReference type="GO" id="GO:0005737">
    <property type="term" value="C:cytoplasm"/>
    <property type="evidence" value="ECO:0007669"/>
    <property type="project" value="TreeGrafter"/>
</dbReference>
<dbReference type="InterPro" id="IPR007053">
    <property type="entry name" value="LRAT_dom"/>
</dbReference>
<feature type="transmembrane region" description="Helical" evidence="5">
    <location>
        <begin position="147"/>
        <end position="167"/>
    </location>
</feature>
<evidence type="ECO:0000313" key="7">
    <source>
        <dbReference type="EMBL" id="KAF6103651.1"/>
    </source>
</evidence>
<dbReference type="PANTHER" id="PTHR13943:SF33">
    <property type="entry name" value="PHOSPHOLIPASE A AND ACYLTRANSFERASE 2"/>
    <property type="match status" value="1"/>
</dbReference>